<proteinExistence type="predicted"/>
<evidence type="ECO:0000256" key="4">
    <source>
        <dbReference type="SAM" id="Coils"/>
    </source>
</evidence>
<evidence type="ECO:0000256" key="3">
    <source>
        <dbReference type="ARBA" id="ARBA00023136"/>
    </source>
</evidence>
<feature type="compositionally biased region" description="Polar residues" evidence="5">
    <location>
        <begin position="171"/>
        <end position="189"/>
    </location>
</feature>
<dbReference type="EMBL" id="JAOPHQ010003181">
    <property type="protein sequence ID" value="KAK0143952.1"/>
    <property type="molecule type" value="Genomic_DNA"/>
</dbReference>
<keyword evidence="2" id="KW-0597">Phosphoprotein</keyword>
<dbReference type="AlphaFoldDB" id="A0AA47MP36"/>
<feature type="region of interest" description="Disordered" evidence="5">
    <location>
        <begin position="165"/>
        <end position="201"/>
    </location>
</feature>
<keyword evidence="7" id="KW-1185">Reference proteome</keyword>
<evidence type="ECO:0000256" key="2">
    <source>
        <dbReference type="ARBA" id="ARBA00022553"/>
    </source>
</evidence>
<dbReference type="InterPro" id="IPR043441">
    <property type="entry name" value="Tjap1/BEGAIN"/>
</dbReference>
<evidence type="ECO:0000256" key="5">
    <source>
        <dbReference type="SAM" id="MobiDB-lite"/>
    </source>
</evidence>
<accession>A0AA47MP36</accession>
<keyword evidence="4" id="KW-0175">Coiled coil</keyword>
<evidence type="ECO:0000313" key="7">
    <source>
        <dbReference type="Proteomes" id="UP001174136"/>
    </source>
</evidence>
<sequence>MFHSFALASILVPGMHNMAQEQTRIILLQEQNEDLHHSLLQTAVRMECLGEEFMTSHQVLEAELQKTRVELSHLTDKFKRLQDNYSSTQQTNNLLEHKLQSVAQHMEGERERLNHRITALTDQLATAAPDPRLEMLHVTSSLHTNLERHFRPDDPTNQFVLPVAPPPPQFVDSQNYGKPKGPNQNQSLVSVPEEEESDWSEMGDETPRFLLTGSNRFQAASAGFLPWRSEERRGGGWPGQGDGDGDSESGGEEFVRHHPPGSLHLPHLHFTLHHHEMFPPPPDDGCPAAYRIMTDGQGASGEHGSSPVRLRSSPICRRSISLEEIAGACHHMQQQERRRRS</sequence>
<dbReference type="PANTHER" id="PTHR28664:SF3">
    <property type="entry name" value="TIGHT JUNCTION-ASSOCIATED PROTEIN 1"/>
    <property type="match status" value="1"/>
</dbReference>
<dbReference type="GO" id="GO:0016020">
    <property type="term" value="C:membrane"/>
    <property type="evidence" value="ECO:0007669"/>
    <property type="project" value="UniProtKB-SubCell"/>
</dbReference>
<comment type="subcellular location">
    <subcellularLocation>
        <location evidence="1">Membrane</location>
        <topology evidence="1">Peripheral membrane protein</topology>
    </subcellularLocation>
</comment>
<dbReference type="GO" id="GO:0007030">
    <property type="term" value="P:Golgi organization"/>
    <property type="evidence" value="ECO:0007669"/>
    <property type="project" value="TreeGrafter"/>
</dbReference>
<feature type="coiled-coil region" evidence="4">
    <location>
        <begin position="57"/>
        <end position="123"/>
    </location>
</feature>
<dbReference type="PANTHER" id="PTHR28664">
    <property type="entry name" value="TIGHT JUNCTION-ASSOCIATED PROTEIN 1"/>
    <property type="match status" value="1"/>
</dbReference>
<dbReference type="Proteomes" id="UP001174136">
    <property type="component" value="Unassembled WGS sequence"/>
</dbReference>
<evidence type="ECO:0000313" key="6">
    <source>
        <dbReference type="EMBL" id="KAK0143952.1"/>
    </source>
</evidence>
<protein>
    <submittedName>
        <fullName evidence="6">Tight junction-associated protein 1</fullName>
    </submittedName>
</protein>
<dbReference type="GO" id="GO:0005802">
    <property type="term" value="C:trans-Golgi network"/>
    <property type="evidence" value="ECO:0007669"/>
    <property type="project" value="TreeGrafter"/>
</dbReference>
<name>A0AA47MP36_MERPO</name>
<keyword evidence="3" id="KW-0472">Membrane</keyword>
<feature type="region of interest" description="Disordered" evidence="5">
    <location>
        <begin position="227"/>
        <end position="262"/>
    </location>
</feature>
<organism evidence="6 7">
    <name type="scientific">Merluccius polli</name>
    <name type="common">Benguela hake</name>
    <name type="synonym">Merluccius cadenati</name>
    <dbReference type="NCBI Taxonomy" id="89951"/>
    <lineage>
        <taxon>Eukaryota</taxon>
        <taxon>Metazoa</taxon>
        <taxon>Chordata</taxon>
        <taxon>Craniata</taxon>
        <taxon>Vertebrata</taxon>
        <taxon>Euteleostomi</taxon>
        <taxon>Actinopterygii</taxon>
        <taxon>Neopterygii</taxon>
        <taxon>Teleostei</taxon>
        <taxon>Neoteleostei</taxon>
        <taxon>Acanthomorphata</taxon>
        <taxon>Zeiogadaria</taxon>
        <taxon>Gadariae</taxon>
        <taxon>Gadiformes</taxon>
        <taxon>Gadoidei</taxon>
        <taxon>Merlucciidae</taxon>
        <taxon>Merluccius</taxon>
    </lineage>
</organism>
<gene>
    <name evidence="6" type="primary">Tjap1_0</name>
    <name evidence="6" type="ORF">N1851_017717</name>
</gene>
<feature type="compositionally biased region" description="Acidic residues" evidence="5">
    <location>
        <begin position="192"/>
        <end position="201"/>
    </location>
</feature>
<evidence type="ECO:0000256" key="1">
    <source>
        <dbReference type="ARBA" id="ARBA00004170"/>
    </source>
</evidence>
<comment type="caution">
    <text evidence="6">The sequence shown here is derived from an EMBL/GenBank/DDBJ whole genome shotgun (WGS) entry which is preliminary data.</text>
</comment>
<reference evidence="6" key="1">
    <citation type="journal article" date="2023" name="Front. Mar. Sci.">
        <title>A new Merluccius polli reference genome to investigate the effects of global change in West African waters.</title>
        <authorList>
            <person name="Mateo J.L."/>
            <person name="Blanco-Fernandez C."/>
            <person name="Garcia-Vazquez E."/>
            <person name="Machado-Schiaffino G."/>
        </authorList>
    </citation>
    <scope>NUCLEOTIDE SEQUENCE</scope>
    <source>
        <strain evidence="6">C29</strain>
        <tissue evidence="6">Fin</tissue>
    </source>
</reference>